<evidence type="ECO:0000256" key="1">
    <source>
        <dbReference type="SAM" id="Phobius"/>
    </source>
</evidence>
<protein>
    <submittedName>
        <fullName evidence="2">Uncharacterized protein</fullName>
    </submittedName>
</protein>
<dbReference type="EMBL" id="LAZR01001504">
    <property type="protein sequence ID" value="KKN43570.1"/>
    <property type="molecule type" value="Genomic_DNA"/>
</dbReference>
<keyword evidence="1" id="KW-0812">Transmembrane</keyword>
<accession>A0A0F9QHJ8</accession>
<reference evidence="2" key="1">
    <citation type="journal article" date="2015" name="Nature">
        <title>Complex archaea that bridge the gap between prokaryotes and eukaryotes.</title>
        <authorList>
            <person name="Spang A."/>
            <person name="Saw J.H."/>
            <person name="Jorgensen S.L."/>
            <person name="Zaremba-Niedzwiedzka K."/>
            <person name="Martijn J."/>
            <person name="Lind A.E."/>
            <person name="van Eijk R."/>
            <person name="Schleper C."/>
            <person name="Guy L."/>
            <person name="Ettema T.J."/>
        </authorList>
    </citation>
    <scope>NUCLEOTIDE SEQUENCE</scope>
</reference>
<name>A0A0F9QHJ8_9ZZZZ</name>
<organism evidence="2">
    <name type="scientific">marine sediment metagenome</name>
    <dbReference type="NCBI Taxonomy" id="412755"/>
    <lineage>
        <taxon>unclassified sequences</taxon>
        <taxon>metagenomes</taxon>
        <taxon>ecological metagenomes</taxon>
    </lineage>
</organism>
<comment type="caution">
    <text evidence="2">The sequence shown here is derived from an EMBL/GenBank/DDBJ whole genome shotgun (WGS) entry which is preliminary data.</text>
</comment>
<evidence type="ECO:0000313" key="2">
    <source>
        <dbReference type="EMBL" id="KKN43570.1"/>
    </source>
</evidence>
<keyword evidence="1" id="KW-0472">Membrane</keyword>
<proteinExistence type="predicted"/>
<dbReference type="AlphaFoldDB" id="A0A0F9QHJ8"/>
<feature type="transmembrane region" description="Helical" evidence="1">
    <location>
        <begin position="26"/>
        <end position="44"/>
    </location>
</feature>
<keyword evidence="1" id="KW-1133">Transmembrane helix</keyword>
<gene>
    <name evidence="2" type="ORF">LCGC14_0702170</name>
</gene>
<sequence length="234" mass="26898">MAYIKVTDKVKKEICSGNDTVSFSDLSFWIHGCLGGCVLVATAFTGKKVTRKNWFEQSEFEHDWVVYNLLKSSCSGLGLKDREKLWRAVRIFIVKRYLEKMKSLDLTETEAKGINILIDRLGRLSLRSALGAFGASSKLREYIWEFRSKHNLNGWREFNNREQKIRRFLGNVSSATMAEEKYPKAPKWLNHLVVKLMRKAMRNVGLRPDATKIFKPAKPSTQTVLFPLSDYLAA</sequence>